<dbReference type="RefSeq" id="WP_192039582.1">
    <property type="nucleotide sequence ID" value="NZ_JACYWE010000006.1"/>
</dbReference>
<feature type="region of interest" description="Disordered" evidence="1">
    <location>
        <begin position="1"/>
        <end position="25"/>
    </location>
</feature>
<protein>
    <submittedName>
        <fullName evidence="2">Uncharacterized protein</fullName>
    </submittedName>
</protein>
<organism evidence="2 3">
    <name type="scientific">Lolliginicoccus lacisalsi</name>
    <dbReference type="NCBI Taxonomy" id="2742202"/>
    <lineage>
        <taxon>Bacteria</taxon>
        <taxon>Bacillati</taxon>
        <taxon>Actinomycetota</taxon>
        <taxon>Actinomycetes</taxon>
        <taxon>Mycobacteriales</taxon>
        <taxon>Hoyosellaceae</taxon>
        <taxon>Lolliginicoccus</taxon>
    </lineage>
</organism>
<evidence type="ECO:0000313" key="3">
    <source>
        <dbReference type="Proteomes" id="UP000642993"/>
    </source>
</evidence>
<sequence length="51" mass="5474">MEGEGGAGEQDEQAEASGDDDEQQFLVAEELADAWYGDGVACHDLPPFNCR</sequence>
<evidence type="ECO:0000313" key="2">
    <source>
        <dbReference type="EMBL" id="MBD8507140.1"/>
    </source>
</evidence>
<accession>A0A927PLH7</accession>
<feature type="compositionally biased region" description="Acidic residues" evidence="1">
    <location>
        <begin position="1"/>
        <end position="23"/>
    </location>
</feature>
<proteinExistence type="predicted"/>
<evidence type="ECO:0000256" key="1">
    <source>
        <dbReference type="SAM" id="MobiDB-lite"/>
    </source>
</evidence>
<reference evidence="2" key="1">
    <citation type="submission" date="2020-09" db="EMBL/GenBank/DDBJ databases">
        <title>Hoyosella lacisalsi sp. nov., a halotolerant actinobacterium isolated from soil of Lake Gudzhirganskoe.</title>
        <authorList>
            <person name="Yang Q."/>
            <person name="Guo P.Y."/>
            <person name="Liu S.W."/>
            <person name="Li F.N."/>
            <person name="Sun C.H."/>
        </authorList>
    </citation>
    <scope>NUCLEOTIDE SEQUENCE</scope>
    <source>
        <strain evidence="2">G463</strain>
    </source>
</reference>
<dbReference type="EMBL" id="JACYWE010000006">
    <property type="protein sequence ID" value="MBD8507140.1"/>
    <property type="molecule type" value="Genomic_DNA"/>
</dbReference>
<keyword evidence="3" id="KW-1185">Reference proteome</keyword>
<comment type="caution">
    <text evidence="2">The sequence shown here is derived from an EMBL/GenBank/DDBJ whole genome shotgun (WGS) entry which is preliminary data.</text>
</comment>
<dbReference type="AlphaFoldDB" id="A0A927PLH7"/>
<name>A0A927PLH7_9ACTN</name>
<gene>
    <name evidence="2" type="ORF">HT102_11630</name>
</gene>
<dbReference type="Proteomes" id="UP000642993">
    <property type="component" value="Unassembled WGS sequence"/>
</dbReference>